<gene>
    <name evidence="3" type="ORF">BGHDH14_bghG002716000001001</name>
</gene>
<comment type="caution">
    <text evidence="3">The sequence shown here is derived from an EMBL/GenBank/DDBJ whole genome shotgun (WGS) entry which is preliminary data.</text>
</comment>
<evidence type="ECO:0000256" key="1">
    <source>
        <dbReference type="SAM" id="MobiDB-lite"/>
    </source>
</evidence>
<protein>
    <submittedName>
        <fullName evidence="3">Uncharacterized protein</fullName>
    </submittedName>
</protein>
<feature type="transmembrane region" description="Helical" evidence="2">
    <location>
        <begin position="42"/>
        <end position="63"/>
    </location>
</feature>
<dbReference type="HOGENOM" id="CLU_1950408_0_0_1"/>
<evidence type="ECO:0000313" key="4">
    <source>
        <dbReference type="Proteomes" id="UP000015441"/>
    </source>
</evidence>
<dbReference type="AlphaFoldDB" id="N1J8N5"/>
<feature type="region of interest" description="Disordered" evidence="1">
    <location>
        <begin position="75"/>
        <end position="107"/>
    </location>
</feature>
<reference evidence="3 4" key="1">
    <citation type="journal article" date="2010" name="Science">
        <title>Genome expansion and gene loss in powdery mildew fungi reveal tradeoffs in extreme parasitism.</title>
        <authorList>
            <person name="Spanu P.D."/>
            <person name="Abbott J.C."/>
            <person name="Amselem J."/>
            <person name="Burgis T.A."/>
            <person name="Soanes D.M."/>
            <person name="Stueber K."/>
            <person name="Ver Loren van Themaat E."/>
            <person name="Brown J.K.M."/>
            <person name="Butcher S.A."/>
            <person name="Gurr S.J."/>
            <person name="Lebrun M.-H."/>
            <person name="Ridout C.J."/>
            <person name="Schulze-Lefert P."/>
            <person name="Talbot N.J."/>
            <person name="Ahmadinejad N."/>
            <person name="Ametz C."/>
            <person name="Barton G.R."/>
            <person name="Benjdia M."/>
            <person name="Bidzinski P."/>
            <person name="Bindschedler L.V."/>
            <person name="Both M."/>
            <person name="Brewer M.T."/>
            <person name="Cadle-Davidson L."/>
            <person name="Cadle-Davidson M.M."/>
            <person name="Collemare J."/>
            <person name="Cramer R."/>
            <person name="Frenkel O."/>
            <person name="Godfrey D."/>
            <person name="Harriman J."/>
            <person name="Hoede C."/>
            <person name="King B.C."/>
            <person name="Klages S."/>
            <person name="Kleemann J."/>
            <person name="Knoll D."/>
            <person name="Koti P.S."/>
            <person name="Kreplak J."/>
            <person name="Lopez-Ruiz F.J."/>
            <person name="Lu X."/>
            <person name="Maekawa T."/>
            <person name="Mahanil S."/>
            <person name="Micali C."/>
            <person name="Milgroom M.G."/>
            <person name="Montana G."/>
            <person name="Noir S."/>
            <person name="O'Connell R.J."/>
            <person name="Oberhaensli S."/>
            <person name="Parlange F."/>
            <person name="Pedersen C."/>
            <person name="Quesneville H."/>
            <person name="Reinhardt R."/>
            <person name="Rott M."/>
            <person name="Sacristan S."/>
            <person name="Schmidt S.M."/>
            <person name="Schoen M."/>
            <person name="Skamnioti P."/>
            <person name="Sommer H."/>
            <person name="Stephens A."/>
            <person name="Takahara H."/>
            <person name="Thordal-Christensen H."/>
            <person name="Vigouroux M."/>
            <person name="Wessling R."/>
            <person name="Wicker T."/>
            <person name="Panstruga R."/>
        </authorList>
    </citation>
    <scope>NUCLEOTIDE SEQUENCE [LARGE SCALE GENOMIC DNA]</scope>
    <source>
        <strain evidence="3">DH14</strain>
    </source>
</reference>
<keyword evidence="2" id="KW-0812">Transmembrane</keyword>
<dbReference type="OrthoDB" id="3599933at2759"/>
<organism evidence="3 4">
    <name type="scientific">Blumeria graminis f. sp. hordei (strain DH14)</name>
    <name type="common">Barley powdery mildew</name>
    <name type="synonym">Oidium monilioides f. sp. hordei</name>
    <dbReference type="NCBI Taxonomy" id="546991"/>
    <lineage>
        <taxon>Eukaryota</taxon>
        <taxon>Fungi</taxon>
        <taxon>Dikarya</taxon>
        <taxon>Ascomycota</taxon>
        <taxon>Pezizomycotina</taxon>
        <taxon>Leotiomycetes</taxon>
        <taxon>Erysiphales</taxon>
        <taxon>Erysiphaceae</taxon>
        <taxon>Blumeria</taxon>
        <taxon>Blumeria hordei</taxon>
    </lineage>
</organism>
<dbReference type="EMBL" id="CAUH01002716">
    <property type="protein sequence ID" value="CCU76526.1"/>
    <property type="molecule type" value="Genomic_DNA"/>
</dbReference>
<proteinExistence type="predicted"/>
<dbReference type="InParanoid" id="N1J8N5"/>
<keyword evidence="2" id="KW-1133">Transmembrane helix</keyword>
<keyword evidence="4" id="KW-1185">Reference proteome</keyword>
<evidence type="ECO:0000256" key="2">
    <source>
        <dbReference type="SAM" id="Phobius"/>
    </source>
</evidence>
<sequence>MFLATLPTNQLVRRAYGHCVRNGRYGYYSDCRLSYWSRIGRWILAGVMFSFAILTILITLCCIARRRKRRAANARQQQGQLYYQPPADAPPKYSGHHVAQPQSAYVR</sequence>
<dbReference type="Proteomes" id="UP000015441">
    <property type="component" value="Unassembled WGS sequence"/>
</dbReference>
<evidence type="ECO:0000313" key="3">
    <source>
        <dbReference type="EMBL" id="CCU76526.1"/>
    </source>
</evidence>
<name>N1J8N5_BLUG1</name>
<keyword evidence="2" id="KW-0472">Membrane</keyword>
<dbReference type="eggNOG" id="ENOG502TGXM">
    <property type="taxonomic scope" value="Eukaryota"/>
</dbReference>
<accession>N1J8N5</accession>